<feature type="domain" description="Tyr recombinase" evidence="5">
    <location>
        <begin position="162"/>
        <end position="339"/>
    </location>
</feature>
<organism evidence="6 7">
    <name type="scientific">Bradyrhizobium rifense</name>
    <dbReference type="NCBI Taxonomy" id="515499"/>
    <lineage>
        <taxon>Bacteria</taxon>
        <taxon>Pseudomonadati</taxon>
        <taxon>Pseudomonadota</taxon>
        <taxon>Alphaproteobacteria</taxon>
        <taxon>Hyphomicrobiales</taxon>
        <taxon>Nitrobacteraceae</taxon>
        <taxon>Bradyrhizobium</taxon>
    </lineage>
</organism>
<dbReference type="SUPFAM" id="SSF56349">
    <property type="entry name" value="DNA breaking-rejoining enzymes"/>
    <property type="match status" value="1"/>
</dbReference>
<dbReference type="GO" id="GO:0006310">
    <property type="term" value="P:DNA recombination"/>
    <property type="evidence" value="ECO:0007669"/>
    <property type="project" value="UniProtKB-KW"/>
</dbReference>
<comment type="similarity">
    <text evidence="1">Belongs to the 'phage' integrase family.</text>
</comment>
<dbReference type="OrthoDB" id="8201432at2"/>
<evidence type="ECO:0000313" key="6">
    <source>
        <dbReference type="EMBL" id="TYL85013.1"/>
    </source>
</evidence>
<dbReference type="AlphaFoldDB" id="A0A5D3K6C0"/>
<dbReference type="InterPro" id="IPR050090">
    <property type="entry name" value="Tyrosine_recombinase_XerCD"/>
</dbReference>
<keyword evidence="4" id="KW-0233">DNA recombination</keyword>
<keyword evidence="2" id="KW-0229">DNA integration</keyword>
<accession>A0A5D3K6C0</accession>
<dbReference type="PROSITE" id="PS51898">
    <property type="entry name" value="TYR_RECOMBINASE"/>
    <property type="match status" value="1"/>
</dbReference>
<evidence type="ECO:0000256" key="2">
    <source>
        <dbReference type="ARBA" id="ARBA00022908"/>
    </source>
</evidence>
<dbReference type="RefSeq" id="WP_148778579.1">
    <property type="nucleotide sequence ID" value="NZ_VSSS01000089.1"/>
</dbReference>
<protein>
    <submittedName>
        <fullName evidence="6">Tyrosine-type recombinase/integrase</fullName>
    </submittedName>
</protein>
<dbReference type="GO" id="GO:0003677">
    <property type="term" value="F:DNA binding"/>
    <property type="evidence" value="ECO:0007669"/>
    <property type="project" value="UniProtKB-KW"/>
</dbReference>
<dbReference type="EMBL" id="VSSS01000089">
    <property type="protein sequence ID" value="TYL85013.1"/>
    <property type="molecule type" value="Genomic_DNA"/>
</dbReference>
<dbReference type="InterPro" id="IPR013762">
    <property type="entry name" value="Integrase-like_cat_sf"/>
</dbReference>
<name>A0A5D3K6C0_9BRAD</name>
<evidence type="ECO:0000256" key="3">
    <source>
        <dbReference type="ARBA" id="ARBA00023125"/>
    </source>
</evidence>
<evidence type="ECO:0000256" key="4">
    <source>
        <dbReference type="ARBA" id="ARBA00023172"/>
    </source>
</evidence>
<evidence type="ECO:0000256" key="1">
    <source>
        <dbReference type="ARBA" id="ARBA00008857"/>
    </source>
</evidence>
<dbReference type="PANTHER" id="PTHR30349:SF64">
    <property type="entry name" value="PROPHAGE INTEGRASE INTD-RELATED"/>
    <property type="match status" value="1"/>
</dbReference>
<keyword evidence="7" id="KW-1185">Reference proteome</keyword>
<dbReference type="Pfam" id="PF00589">
    <property type="entry name" value="Phage_integrase"/>
    <property type="match status" value="1"/>
</dbReference>
<gene>
    <name evidence="6" type="ORF">FXB40_44570</name>
</gene>
<dbReference type="Gene3D" id="1.10.443.10">
    <property type="entry name" value="Intergrase catalytic core"/>
    <property type="match status" value="1"/>
</dbReference>
<comment type="caution">
    <text evidence="6">The sequence shown here is derived from an EMBL/GenBank/DDBJ whole genome shotgun (WGS) entry which is preliminary data.</text>
</comment>
<keyword evidence="3" id="KW-0238">DNA-binding</keyword>
<dbReference type="PANTHER" id="PTHR30349">
    <property type="entry name" value="PHAGE INTEGRASE-RELATED"/>
    <property type="match status" value="1"/>
</dbReference>
<dbReference type="GO" id="GO:0015074">
    <property type="term" value="P:DNA integration"/>
    <property type="evidence" value="ECO:0007669"/>
    <property type="project" value="UniProtKB-KW"/>
</dbReference>
<dbReference type="InterPro" id="IPR011010">
    <property type="entry name" value="DNA_brk_join_enz"/>
</dbReference>
<dbReference type="InterPro" id="IPR002104">
    <property type="entry name" value="Integrase_catalytic"/>
</dbReference>
<sequence length="350" mass="38836">MRVRLKGINSLTKKLADGTVKTYWYAWKGGPRIDAEPGTPDFIRLYGEATAAKKNSAETFSSLIDYFKDQSEYTGLGDKSKRAYDQYLALIEAKFGAMPIGAIEDRRARGDFKAFRNTFASTPRKADYVWTTIARVLSVAKDHGKIAVNVCERGGRLYESDRSEIVWTAEDIRAFCGVASIELQAALLLALWTGQRQGDLLRLTWSNYDGAYIRMRQSKGRGSNGRRRVTIPVGPPLKAALDAALNEKRSAVTILVNSFGRPWTEDGFRTSWDKAFKRTSLKDLHFHDLRGTAVTRLALSNCSVPEIAAITGHSMATVQQILDAHYLGGRVELAESAIKKLSAVYGEGQK</sequence>
<dbReference type="Gene3D" id="1.10.150.130">
    <property type="match status" value="1"/>
</dbReference>
<proteinExistence type="inferred from homology"/>
<evidence type="ECO:0000313" key="7">
    <source>
        <dbReference type="Proteomes" id="UP000324758"/>
    </source>
</evidence>
<dbReference type="Proteomes" id="UP000324758">
    <property type="component" value="Unassembled WGS sequence"/>
</dbReference>
<evidence type="ECO:0000259" key="5">
    <source>
        <dbReference type="PROSITE" id="PS51898"/>
    </source>
</evidence>
<reference evidence="6 7" key="1">
    <citation type="submission" date="2019-08" db="EMBL/GenBank/DDBJ databases">
        <title>Bradyrhizobium hipponensis sp. nov., a rhizobium isolated from a Lupinus angustifolius root nodule in Tunisia.</title>
        <authorList>
            <person name="Off K."/>
            <person name="Rejili M."/>
            <person name="Mars M."/>
            <person name="Brachmann A."/>
            <person name="Marin M."/>
        </authorList>
    </citation>
    <scope>NUCLEOTIDE SEQUENCE [LARGE SCALE GENOMIC DNA]</scope>
    <source>
        <strain evidence="6 7">CTAW71</strain>
    </source>
</reference>
<dbReference type="InterPro" id="IPR010998">
    <property type="entry name" value="Integrase_recombinase_N"/>
</dbReference>